<dbReference type="InterPro" id="IPR005149">
    <property type="entry name" value="Tscrpt_reg_PadR_N"/>
</dbReference>
<dbReference type="InterPro" id="IPR052509">
    <property type="entry name" value="Metal_resp_DNA-bind_regulator"/>
</dbReference>
<comment type="caution">
    <text evidence="3">The sequence shown here is derived from an EMBL/GenBank/DDBJ whole genome shotgun (WGS) entry which is preliminary data.</text>
</comment>
<evidence type="ECO:0000313" key="3">
    <source>
        <dbReference type="EMBL" id="MFC1419288.1"/>
    </source>
</evidence>
<dbReference type="Pfam" id="PF03551">
    <property type="entry name" value="PadR"/>
    <property type="match status" value="1"/>
</dbReference>
<dbReference type="EMBL" id="JBHFAB010000017">
    <property type="protein sequence ID" value="MFC1419288.1"/>
    <property type="molecule type" value="Genomic_DNA"/>
</dbReference>
<proteinExistence type="predicted"/>
<evidence type="ECO:0000256" key="1">
    <source>
        <dbReference type="SAM" id="MobiDB-lite"/>
    </source>
</evidence>
<dbReference type="Proteomes" id="UP001592531">
    <property type="component" value="Unassembled WGS sequence"/>
</dbReference>
<feature type="compositionally biased region" description="Low complexity" evidence="1">
    <location>
        <begin position="115"/>
        <end position="129"/>
    </location>
</feature>
<keyword evidence="4" id="KW-1185">Reference proteome</keyword>
<feature type="region of interest" description="Disordered" evidence="1">
    <location>
        <begin position="105"/>
        <end position="129"/>
    </location>
</feature>
<dbReference type="InterPro" id="IPR036390">
    <property type="entry name" value="WH_DNA-bd_sf"/>
</dbReference>
<protein>
    <submittedName>
        <fullName evidence="3">PadR family transcriptional regulator</fullName>
    </submittedName>
</protein>
<gene>
    <name evidence="3" type="ORF">ACEZDE_22015</name>
</gene>
<dbReference type="PANTHER" id="PTHR33169:SF13">
    <property type="entry name" value="PADR-FAMILY TRANSCRIPTIONAL REGULATOR"/>
    <property type="match status" value="1"/>
</dbReference>
<name>A0ABV6W052_9ACTN</name>
<reference evidence="3 4" key="1">
    <citation type="submission" date="2024-09" db="EMBL/GenBank/DDBJ databases">
        <authorList>
            <person name="Lee S.D."/>
        </authorList>
    </citation>
    <scope>NUCLEOTIDE SEQUENCE [LARGE SCALE GENOMIC DNA]</scope>
    <source>
        <strain evidence="3 4">N8-3</strain>
    </source>
</reference>
<feature type="domain" description="Transcription regulator PadR N-terminal" evidence="2">
    <location>
        <begin position="15"/>
        <end position="89"/>
    </location>
</feature>
<evidence type="ECO:0000313" key="4">
    <source>
        <dbReference type="Proteomes" id="UP001592531"/>
    </source>
</evidence>
<dbReference type="Gene3D" id="1.10.10.10">
    <property type="entry name" value="Winged helix-like DNA-binding domain superfamily/Winged helix DNA-binding domain"/>
    <property type="match status" value="1"/>
</dbReference>
<dbReference type="InterPro" id="IPR036388">
    <property type="entry name" value="WH-like_DNA-bd_sf"/>
</dbReference>
<accession>A0ABV6W052</accession>
<sequence length="129" mass="13813">MSRRRSMMSEATYFILAALLDGPLHGYAVIKRAQEQSGGRVNLAVGTLYGALERMTDDRLIEVDREEVVAGRPRRYFRVTETGREAVQEEAGRLAAAAAVVTGRTARTAPRRTARGTGPAAAGAGPVIA</sequence>
<dbReference type="PANTHER" id="PTHR33169">
    <property type="entry name" value="PADR-FAMILY TRANSCRIPTIONAL REGULATOR"/>
    <property type="match status" value="1"/>
</dbReference>
<evidence type="ECO:0000259" key="2">
    <source>
        <dbReference type="Pfam" id="PF03551"/>
    </source>
</evidence>
<organism evidence="3 4">
    <name type="scientific">Streptacidiphilus cavernicola</name>
    <dbReference type="NCBI Taxonomy" id="3342716"/>
    <lineage>
        <taxon>Bacteria</taxon>
        <taxon>Bacillati</taxon>
        <taxon>Actinomycetota</taxon>
        <taxon>Actinomycetes</taxon>
        <taxon>Kitasatosporales</taxon>
        <taxon>Streptomycetaceae</taxon>
        <taxon>Streptacidiphilus</taxon>
    </lineage>
</organism>
<dbReference type="RefSeq" id="WP_380538448.1">
    <property type="nucleotide sequence ID" value="NZ_JBHFAB010000017.1"/>
</dbReference>
<dbReference type="SUPFAM" id="SSF46785">
    <property type="entry name" value="Winged helix' DNA-binding domain"/>
    <property type="match status" value="1"/>
</dbReference>